<evidence type="ECO:0000313" key="6">
    <source>
        <dbReference type="Proteomes" id="UP001318040"/>
    </source>
</evidence>
<dbReference type="Gene3D" id="2.10.70.10">
    <property type="entry name" value="Complement Module, domain 1"/>
    <property type="match status" value="3"/>
</dbReference>
<evidence type="ECO:0000313" key="7">
    <source>
        <dbReference type="RefSeq" id="XP_032828279.1"/>
    </source>
</evidence>
<organism evidence="6 7">
    <name type="scientific">Petromyzon marinus</name>
    <name type="common">Sea lamprey</name>
    <dbReference type="NCBI Taxonomy" id="7757"/>
    <lineage>
        <taxon>Eukaryota</taxon>
        <taxon>Metazoa</taxon>
        <taxon>Chordata</taxon>
        <taxon>Craniata</taxon>
        <taxon>Vertebrata</taxon>
        <taxon>Cyclostomata</taxon>
        <taxon>Hyperoartia</taxon>
        <taxon>Petromyzontiformes</taxon>
        <taxon>Petromyzontidae</taxon>
        <taxon>Petromyzon</taxon>
    </lineage>
</organism>
<accession>A0AAJ7U226</accession>
<keyword evidence="2" id="KW-0677">Repeat</keyword>
<evidence type="ECO:0000256" key="3">
    <source>
        <dbReference type="ARBA" id="ARBA00023157"/>
    </source>
</evidence>
<dbReference type="CDD" id="cd00033">
    <property type="entry name" value="CCP"/>
    <property type="match status" value="2"/>
</dbReference>
<feature type="disulfide bond" evidence="4">
    <location>
        <begin position="208"/>
        <end position="235"/>
    </location>
</feature>
<comment type="caution">
    <text evidence="4">Lacks conserved residue(s) required for the propagation of feature annotation.</text>
</comment>
<evidence type="ECO:0000256" key="1">
    <source>
        <dbReference type="ARBA" id="ARBA00022729"/>
    </source>
</evidence>
<keyword evidence="1" id="KW-0732">Signal</keyword>
<keyword evidence="6" id="KW-1185">Reference proteome</keyword>
<dbReference type="Proteomes" id="UP001318040">
    <property type="component" value="Chromosome 48"/>
</dbReference>
<dbReference type="InterPro" id="IPR051277">
    <property type="entry name" value="SEZ6_CSMD_C4BPB_Regulators"/>
</dbReference>
<protein>
    <submittedName>
        <fullName evidence="7">Sushi, von Willebrand factor type A, EGF and pentraxin domain-containing protein 1-like isoform X1</fullName>
    </submittedName>
</protein>
<proteinExistence type="predicted"/>
<evidence type="ECO:0000259" key="5">
    <source>
        <dbReference type="PROSITE" id="PS50923"/>
    </source>
</evidence>
<gene>
    <name evidence="7" type="primary">LOC116952764</name>
</gene>
<feature type="disulfide bond" evidence="4">
    <location>
        <begin position="83"/>
        <end position="110"/>
    </location>
</feature>
<dbReference type="Pfam" id="PF00084">
    <property type="entry name" value="Sushi"/>
    <property type="match status" value="3"/>
</dbReference>
<dbReference type="AlphaFoldDB" id="A0AAJ7U226"/>
<evidence type="ECO:0000256" key="4">
    <source>
        <dbReference type="PROSITE-ProRule" id="PRU00302"/>
    </source>
</evidence>
<dbReference type="InterPro" id="IPR000436">
    <property type="entry name" value="Sushi_SCR_CCP_dom"/>
</dbReference>
<dbReference type="KEGG" id="pmrn:116952764"/>
<dbReference type="RefSeq" id="XP_032828279.1">
    <property type="nucleotide sequence ID" value="XM_032972388.1"/>
</dbReference>
<dbReference type="SMART" id="SM00032">
    <property type="entry name" value="CCP"/>
    <property type="match status" value="5"/>
</dbReference>
<dbReference type="PROSITE" id="PS50923">
    <property type="entry name" value="SUSHI"/>
    <property type="match status" value="2"/>
</dbReference>
<sequence length="391" mass="43364">MELLNGIRFGTLITQYEMGTGTSRTSFGSGMLPARLMQCLCLLIFMPRLGADPMGCIPPQIENTHLSDSRGSVAIGSKVTYACEPGFVLVGQNTLTCISNGQWSDSEPECQAFCEKPLPHGNAQVSPEYSRRGLYYINQYAHFTCNKDFVSPSNGFYMTCMRSKNGYAHWVQESNLTCRATLCTMFEELMHGSFEGSNKIGDSVRFKCDERFLLVGSYELTCLQSGKWTGDAPTCQPFCAGQPKPQHASISKNHQHKERYAIGSSITFQCIPRYRAINAGYDFNVSCREDISRGAKWLPESTCIYAECEQNVSVENGDVIRGLARGIRFTIGYSLVIICKSNTKTNNGGSSFILKCGQNSTGFLDWENPNNDRCQNRKYAGGTDTIPRVVC</sequence>
<dbReference type="SUPFAM" id="SSF57535">
    <property type="entry name" value="Complement control module/SCR domain"/>
    <property type="match status" value="4"/>
</dbReference>
<keyword evidence="4" id="KW-0768">Sushi</keyword>
<name>A0AAJ7U226_PETMA</name>
<dbReference type="GeneID" id="116952764"/>
<feature type="domain" description="Sushi" evidence="5">
    <location>
        <begin position="181"/>
        <end position="237"/>
    </location>
</feature>
<evidence type="ECO:0000256" key="2">
    <source>
        <dbReference type="ARBA" id="ARBA00022737"/>
    </source>
</evidence>
<dbReference type="PANTHER" id="PTHR45656:SF4">
    <property type="entry name" value="PROTEIN CBR-CLEC-78"/>
    <property type="match status" value="1"/>
</dbReference>
<keyword evidence="3 4" id="KW-1015">Disulfide bond</keyword>
<feature type="domain" description="Sushi" evidence="5">
    <location>
        <begin position="54"/>
        <end position="112"/>
    </location>
</feature>
<dbReference type="PANTHER" id="PTHR45656">
    <property type="entry name" value="PROTEIN CBR-CLEC-78"/>
    <property type="match status" value="1"/>
</dbReference>
<reference evidence="7" key="1">
    <citation type="submission" date="2025-08" db="UniProtKB">
        <authorList>
            <consortium name="RefSeq"/>
        </authorList>
    </citation>
    <scope>IDENTIFICATION</scope>
    <source>
        <tissue evidence="7">Sperm</tissue>
    </source>
</reference>
<dbReference type="InterPro" id="IPR035976">
    <property type="entry name" value="Sushi/SCR/CCP_sf"/>
</dbReference>